<feature type="compositionally biased region" description="Low complexity" evidence="1">
    <location>
        <begin position="302"/>
        <end position="324"/>
    </location>
</feature>
<evidence type="ECO:0008006" key="5">
    <source>
        <dbReference type="Google" id="ProtNLM"/>
    </source>
</evidence>
<dbReference type="AlphaFoldDB" id="A0A1C5AI87"/>
<feature type="signal peptide" evidence="2">
    <location>
        <begin position="1"/>
        <end position="23"/>
    </location>
</feature>
<accession>A0A1C5AI87</accession>
<feature type="region of interest" description="Disordered" evidence="1">
    <location>
        <begin position="301"/>
        <end position="332"/>
    </location>
</feature>
<dbReference type="EMBL" id="LT607410">
    <property type="protein sequence ID" value="SCF44879.1"/>
    <property type="molecule type" value="Genomic_DNA"/>
</dbReference>
<evidence type="ECO:0000256" key="2">
    <source>
        <dbReference type="SAM" id="SignalP"/>
    </source>
</evidence>
<gene>
    <name evidence="3" type="ORF">GA0074696_6074</name>
</gene>
<dbReference type="RefSeq" id="WP_088964198.1">
    <property type="nucleotide sequence ID" value="NZ_LT607410.1"/>
</dbReference>
<organism evidence="3 4">
    <name type="scientific">Micromonospora purpureochromogenes</name>
    <dbReference type="NCBI Taxonomy" id="47872"/>
    <lineage>
        <taxon>Bacteria</taxon>
        <taxon>Bacillati</taxon>
        <taxon>Actinomycetota</taxon>
        <taxon>Actinomycetes</taxon>
        <taxon>Micromonosporales</taxon>
        <taxon>Micromonosporaceae</taxon>
        <taxon>Micromonospora</taxon>
    </lineage>
</organism>
<evidence type="ECO:0000313" key="4">
    <source>
        <dbReference type="Proteomes" id="UP000198228"/>
    </source>
</evidence>
<sequence>MNTATKLSGFALGLAAVFGTAYGVGHLAGPVTPAADTRHEPAGADHGSDPHGGSDSHGGEPAGAAHLPGGLLVSDRGYTMQPVDAPTGQFAFRITGPGGAAVTGYEVAHDKRMHLIVARRDLSGFRHVHPELGADGTWRVDSPLGGPGVWRAFADFTPSGGEPLTLGVDVTVPGQLQPRPLPAPAASTTVDGYTVTLTGTPQPGRTSPLTLTVSRDGKPVTDLEPYLGAYGHLVALRQGDLAYLHVHPEGVPGDGRTLAGPAVSFAAEVPSAGSYRLYLDFRHGGAVHTAEFTVLAGDAPAAPVSTPGTGTSPTAPTPTADAGHGAPGHGHN</sequence>
<dbReference type="Proteomes" id="UP000198228">
    <property type="component" value="Chromosome I"/>
</dbReference>
<feature type="chain" id="PRO_5039586727" description="DUF748 domain-containing protein" evidence="2">
    <location>
        <begin position="24"/>
        <end position="332"/>
    </location>
</feature>
<evidence type="ECO:0000256" key="1">
    <source>
        <dbReference type="SAM" id="MobiDB-lite"/>
    </source>
</evidence>
<keyword evidence="2" id="KW-0732">Signal</keyword>
<reference evidence="3 4" key="1">
    <citation type="submission" date="2016-06" db="EMBL/GenBank/DDBJ databases">
        <authorList>
            <person name="Kjaerup R.B."/>
            <person name="Dalgaard T.S."/>
            <person name="Juul-Madsen H.R."/>
        </authorList>
    </citation>
    <scope>NUCLEOTIDE SEQUENCE [LARGE SCALE GENOMIC DNA]</scope>
    <source>
        <strain evidence="3 4">DSM 43821</strain>
    </source>
</reference>
<feature type="region of interest" description="Disordered" evidence="1">
    <location>
        <begin position="32"/>
        <end position="68"/>
    </location>
</feature>
<name>A0A1C5AI87_9ACTN</name>
<proteinExistence type="predicted"/>
<evidence type="ECO:0000313" key="3">
    <source>
        <dbReference type="EMBL" id="SCF44879.1"/>
    </source>
</evidence>
<protein>
    <recommendedName>
        <fullName evidence="5">DUF748 domain-containing protein</fullName>
    </recommendedName>
</protein>
<feature type="compositionally biased region" description="Basic and acidic residues" evidence="1">
    <location>
        <begin position="36"/>
        <end position="58"/>
    </location>
</feature>